<comment type="subcellular location">
    <subcellularLocation>
        <location evidence="1">Membrane</location>
        <topology evidence="1">Multi-pass membrane protein</topology>
    </subcellularLocation>
</comment>
<feature type="transmembrane region" description="Helical" evidence="5">
    <location>
        <begin position="151"/>
        <end position="175"/>
    </location>
</feature>
<gene>
    <name evidence="6" type="ORF">IAB28_05700</name>
</gene>
<evidence type="ECO:0000313" key="6">
    <source>
        <dbReference type="EMBL" id="HIR05443.1"/>
    </source>
</evidence>
<keyword evidence="3 5" id="KW-1133">Transmembrane helix</keyword>
<comment type="caution">
    <text evidence="6">The sequence shown here is derived from an EMBL/GenBank/DDBJ whole genome shotgun (WGS) entry which is preliminary data.</text>
</comment>
<keyword evidence="4 5" id="KW-0472">Membrane</keyword>
<dbReference type="InterPro" id="IPR003825">
    <property type="entry name" value="Colicin-V_CvpA"/>
</dbReference>
<dbReference type="GO" id="GO:0009403">
    <property type="term" value="P:toxin biosynthetic process"/>
    <property type="evidence" value="ECO:0007669"/>
    <property type="project" value="InterPro"/>
</dbReference>
<name>A0A9D1D5L7_9FIRM</name>
<dbReference type="EMBL" id="DVGC01000029">
    <property type="protein sequence ID" value="HIR05443.1"/>
    <property type="molecule type" value="Genomic_DNA"/>
</dbReference>
<dbReference type="Proteomes" id="UP000824250">
    <property type="component" value="Unassembled WGS sequence"/>
</dbReference>
<reference evidence="6" key="2">
    <citation type="journal article" date="2021" name="PeerJ">
        <title>Extensive microbial diversity within the chicken gut microbiome revealed by metagenomics and culture.</title>
        <authorList>
            <person name="Gilroy R."/>
            <person name="Ravi A."/>
            <person name="Getino M."/>
            <person name="Pursley I."/>
            <person name="Horton D.L."/>
            <person name="Alikhan N.F."/>
            <person name="Baker D."/>
            <person name="Gharbi K."/>
            <person name="Hall N."/>
            <person name="Watson M."/>
            <person name="Adriaenssens E.M."/>
            <person name="Foster-Nyarko E."/>
            <person name="Jarju S."/>
            <person name="Secka A."/>
            <person name="Antonio M."/>
            <person name="Oren A."/>
            <person name="Chaudhuri R.R."/>
            <person name="La Ragione R."/>
            <person name="Hildebrand F."/>
            <person name="Pallen M.J."/>
        </authorList>
    </citation>
    <scope>NUCLEOTIDE SEQUENCE</scope>
    <source>
        <strain evidence="6">CHK180-2868</strain>
    </source>
</reference>
<feature type="transmembrane region" description="Helical" evidence="5">
    <location>
        <begin position="231"/>
        <end position="249"/>
    </location>
</feature>
<evidence type="ECO:0000256" key="3">
    <source>
        <dbReference type="ARBA" id="ARBA00022989"/>
    </source>
</evidence>
<evidence type="ECO:0000256" key="1">
    <source>
        <dbReference type="ARBA" id="ARBA00004141"/>
    </source>
</evidence>
<feature type="transmembrane region" description="Helical" evidence="5">
    <location>
        <begin position="12"/>
        <end position="29"/>
    </location>
</feature>
<dbReference type="GO" id="GO:0016020">
    <property type="term" value="C:membrane"/>
    <property type="evidence" value="ECO:0007669"/>
    <property type="project" value="UniProtKB-SubCell"/>
</dbReference>
<accession>A0A9D1D5L7</accession>
<sequence>MEFVSELSGRWLEVLVAVYLIGMILYGHYRGFIRLAVSLLSLVIALTAVSAAMPYVTDWLKNDTSFYESVKAGAERMAGFTEGPELEEGTGSNPEDAQGASAMAGIEDLTLPEQLKRLLTENNTEEVYERLGVSAFQDYVGGYLADMMLRILVFVALFLVIFIGLRILVVWLDLIAKLPILSGLNQIAGAILGGVEGLIFVWIGCLVLTLFSGTGPGLQVMGQIDASAWLSWLYDHNLLSYLVVGLLAIGF</sequence>
<evidence type="ECO:0000256" key="4">
    <source>
        <dbReference type="ARBA" id="ARBA00023136"/>
    </source>
</evidence>
<protein>
    <submittedName>
        <fullName evidence="6">CvpA family protein</fullName>
    </submittedName>
</protein>
<proteinExistence type="predicted"/>
<keyword evidence="2 5" id="KW-0812">Transmembrane</keyword>
<dbReference type="AlphaFoldDB" id="A0A9D1D5L7"/>
<feature type="transmembrane region" description="Helical" evidence="5">
    <location>
        <begin position="36"/>
        <end position="56"/>
    </location>
</feature>
<evidence type="ECO:0000256" key="5">
    <source>
        <dbReference type="SAM" id="Phobius"/>
    </source>
</evidence>
<evidence type="ECO:0000313" key="7">
    <source>
        <dbReference type="Proteomes" id="UP000824250"/>
    </source>
</evidence>
<evidence type="ECO:0000256" key="2">
    <source>
        <dbReference type="ARBA" id="ARBA00022692"/>
    </source>
</evidence>
<organism evidence="6 7">
    <name type="scientific">Candidatus Copromonas faecavium</name>
    <name type="common">nom. illeg.</name>
    <dbReference type="NCBI Taxonomy" id="2840740"/>
    <lineage>
        <taxon>Bacteria</taxon>
        <taxon>Bacillati</taxon>
        <taxon>Bacillota</taxon>
        <taxon>Clostridia</taxon>
        <taxon>Lachnospirales</taxon>
        <taxon>Lachnospiraceae</taxon>
        <taxon>Candidatus Copromonas (nom. illeg.)</taxon>
    </lineage>
</organism>
<feature type="transmembrane region" description="Helical" evidence="5">
    <location>
        <begin position="187"/>
        <end position="211"/>
    </location>
</feature>
<reference evidence="6" key="1">
    <citation type="submission" date="2020-10" db="EMBL/GenBank/DDBJ databases">
        <authorList>
            <person name="Gilroy R."/>
        </authorList>
    </citation>
    <scope>NUCLEOTIDE SEQUENCE</scope>
    <source>
        <strain evidence="6">CHK180-2868</strain>
    </source>
</reference>
<dbReference type="Pfam" id="PF02674">
    <property type="entry name" value="Colicin_V"/>
    <property type="match status" value="1"/>
</dbReference>